<dbReference type="OrthoDB" id="10521947at2759"/>
<gene>
    <name evidence="1" type="ORF">DICVIV_01464</name>
</gene>
<accession>A0A0D8Y852</accession>
<name>A0A0D8Y852_DICVI</name>
<reference evidence="2" key="2">
    <citation type="journal article" date="2016" name="Sci. Rep.">
        <title>Dictyocaulus viviparus genome, variome and transcriptome elucidate lungworm biology and support future intervention.</title>
        <authorList>
            <person name="McNulty S.N."/>
            <person name="Strube C."/>
            <person name="Rosa B.A."/>
            <person name="Martin J.C."/>
            <person name="Tyagi R."/>
            <person name="Choi Y.J."/>
            <person name="Wang Q."/>
            <person name="Hallsworth Pepin K."/>
            <person name="Zhang X."/>
            <person name="Ozersky P."/>
            <person name="Wilson R.K."/>
            <person name="Sternberg P.W."/>
            <person name="Gasser R.B."/>
            <person name="Mitreva M."/>
        </authorList>
    </citation>
    <scope>NUCLEOTIDE SEQUENCE [LARGE SCALE GENOMIC DNA]</scope>
    <source>
        <strain evidence="2">HannoverDv2000</strain>
    </source>
</reference>
<protein>
    <submittedName>
        <fullName evidence="1">Uncharacterized protein</fullName>
    </submittedName>
</protein>
<dbReference type="Proteomes" id="UP000053766">
    <property type="component" value="Unassembled WGS sequence"/>
</dbReference>
<sequence length="105" mass="11987">MSIILQLEIQSDGQALINRLYQQFKEEQDDISTTEVLSRRELGLEAIRKRWLNIYLNSLCLQYQIEEAINSRFLRSLSDSSWRPLSSIGAPAASNVASIQLAMNN</sequence>
<keyword evidence="2" id="KW-1185">Reference proteome</keyword>
<proteinExistence type="predicted"/>
<evidence type="ECO:0000313" key="1">
    <source>
        <dbReference type="EMBL" id="KJH52372.1"/>
    </source>
</evidence>
<dbReference type="EMBL" id="KN716166">
    <property type="protein sequence ID" value="KJH52372.1"/>
    <property type="molecule type" value="Genomic_DNA"/>
</dbReference>
<organism evidence="1 2">
    <name type="scientific">Dictyocaulus viviparus</name>
    <name type="common">Bovine lungworm</name>
    <dbReference type="NCBI Taxonomy" id="29172"/>
    <lineage>
        <taxon>Eukaryota</taxon>
        <taxon>Metazoa</taxon>
        <taxon>Ecdysozoa</taxon>
        <taxon>Nematoda</taxon>
        <taxon>Chromadorea</taxon>
        <taxon>Rhabditida</taxon>
        <taxon>Rhabditina</taxon>
        <taxon>Rhabditomorpha</taxon>
        <taxon>Strongyloidea</taxon>
        <taxon>Metastrongylidae</taxon>
        <taxon>Dictyocaulus</taxon>
    </lineage>
</organism>
<dbReference type="AlphaFoldDB" id="A0A0D8Y852"/>
<evidence type="ECO:0000313" key="2">
    <source>
        <dbReference type="Proteomes" id="UP000053766"/>
    </source>
</evidence>
<reference evidence="1 2" key="1">
    <citation type="submission" date="2013-11" db="EMBL/GenBank/DDBJ databases">
        <title>Draft genome of the bovine lungworm Dictyocaulus viviparus.</title>
        <authorList>
            <person name="Mitreva M."/>
        </authorList>
    </citation>
    <scope>NUCLEOTIDE SEQUENCE [LARGE SCALE GENOMIC DNA]</scope>
    <source>
        <strain evidence="1 2">HannoverDv2000</strain>
    </source>
</reference>